<keyword evidence="3" id="KW-0963">Cytoplasm</keyword>
<feature type="compositionally biased region" description="Low complexity" evidence="5">
    <location>
        <begin position="911"/>
        <end position="920"/>
    </location>
</feature>
<feature type="compositionally biased region" description="Basic and acidic residues" evidence="5">
    <location>
        <begin position="300"/>
        <end position="309"/>
    </location>
</feature>
<feature type="region of interest" description="Disordered" evidence="5">
    <location>
        <begin position="1"/>
        <end position="32"/>
    </location>
</feature>
<keyword evidence="8" id="KW-1185">Reference proteome</keyword>
<feature type="compositionally biased region" description="Polar residues" evidence="5">
    <location>
        <begin position="23"/>
        <end position="32"/>
    </location>
</feature>
<evidence type="ECO:0000313" key="8">
    <source>
        <dbReference type="Proteomes" id="UP000095280"/>
    </source>
</evidence>
<evidence type="ECO:0000259" key="7">
    <source>
        <dbReference type="PROSITE" id="PS51072"/>
    </source>
</evidence>
<feature type="compositionally biased region" description="Basic and acidic residues" evidence="5">
    <location>
        <begin position="1"/>
        <end position="18"/>
    </location>
</feature>
<dbReference type="Gene3D" id="2.60.40.1170">
    <property type="entry name" value="Mu homology domain, subdomain B"/>
    <property type="match status" value="3"/>
</dbReference>
<feature type="region of interest" description="Disordered" evidence="5">
    <location>
        <begin position="936"/>
        <end position="960"/>
    </location>
</feature>
<evidence type="ECO:0000256" key="5">
    <source>
        <dbReference type="SAM" id="MobiDB-lite"/>
    </source>
</evidence>
<dbReference type="SUPFAM" id="SSF49447">
    <property type="entry name" value="Second domain of Mu2 adaptin subunit (ap50) of ap2 adaptor"/>
    <property type="match status" value="1"/>
</dbReference>
<feature type="region of interest" description="Disordered" evidence="5">
    <location>
        <begin position="293"/>
        <end position="319"/>
    </location>
</feature>
<evidence type="ECO:0000313" key="9">
    <source>
        <dbReference type="WBParaSite" id="maker-uti_cns_0013272-snap-gene-0.2-mRNA-1"/>
    </source>
</evidence>
<evidence type="ECO:0000256" key="1">
    <source>
        <dbReference type="ARBA" id="ARBA00004496"/>
    </source>
</evidence>
<dbReference type="GO" id="GO:0006897">
    <property type="term" value="P:endocytosis"/>
    <property type="evidence" value="ECO:0007669"/>
    <property type="project" value="UniProtKB-KW"/>
</dbReference>
<feature type="region of interest" description="Disordered" evidence="5">
    <location>
        <begin position="99"/>
        <end position="130"/>
    </location>
</feature>
<dbReference type="InterPro" id="IPR028565">
    <property type="entry name" value="MHD"/>
</dbReference>
<keyword evidence="4" id="KW-0254">Endocytosis</keyword>
<protein>
    <submittedName>
        <fullName evidence="9">MHD domain-containing protein</fullName>
    </submittedName>
</protein>
<dbReference type="PROSITE" id="PS51072">
    <property type="entry name" value="MHD"/>
    <property type="match status" value="1"/>
</dbReference>
<dbReference type="WBParaSite" id="maker-uti_cns_0013272-snap-gene-0.2-mRNA-1">
    <property type="protein sequence ID" value="maker-uti_cns_0013272-snap-gene-0.2-mRNA-1"/>
    <property type="gene ID" value="maker-uti_cns_0013272-snap-gene-0.2"/>
</dbReference>
<feature type="compositionally biased region" description="Pro residues" evidence="5">
    <location>
        <begin position="844"/>
        <end position="856"/>
    </location>
</feature>
<dbReference type="GO" id="GO:0005737">
    <property type="term" value="C:cytoplasm"/>
    <property type="evidence" value="ECO:0007669"/>
    <property type="project" value="UniProtKB-SubCell"/>
</dbReference>
<dbReference type="Pfam" id="PF00928">
    <property type="entry name" value="Adap_comp_sub"/>
    <property type="match status" value="1"/>
</dbReference>
<dbReference type="AlphaFoldDB" id="A0A1I8IJW1"/>
<evidence type="ECO:0000259" key="6">
    <source>
        <dbReference type="PROSITE" id="PS51070"/>
    </source>
</evidence>
<feature type="region of interest" description="Disordered" evidence="5">
    <location>
        <begin position="145"/>
        <end position="201"/>
    </location>
</feature>
<dbReference type="InterPro" id="IPR050431">
    <property type="entry name" value="Adaptor_comp_med_subunit"/>
</dbReference>
<dbReference type="InterPro" id="IPR012320">
    <property type="entry name" value="SHD_dom"/>
</dbReference>
<evidence type="ECO:0000256" key="3">
    <source>
        <dbReference type="ARBA" id="ARBA00022490"/>
    </source>
</evidence>
<dbReference type="InterPro" id="IPR036168">
    <property type="entry name" value="AP2_Mu_C_sf"/>
</dbReference>
<dbReference type="PROSITE" id="PS51070">
    <property type="entry name" value="SHD"/>
    <property type="match status" value="1"/>
</dbReference>
<feature type="region of interest" description="Disordered" evidence="5">
    <location>
        <begin position="820"/>
        <end position="920"/>
    </location>
</feature>
<evidence type="ECO:0000256" key="4">
    <source>
        <dbReference type="ARBA" id="ARBA00022583"/>
    </source>
</evidence>
<comment type="similarity">
    <text evidence="2">Belongs to the Stoned B family.</text>
</comment>
<feature type="domain" description="MHD" evidence="7">
    <location>
        <begin position="496"/>
        <end position="815"/>
    </location>
</feature>
<proteinExistence type="inferred from homology"/>
<dbReference type="Proteomes" id="UP000095280">
    <property type="component" value="Unplaced"/>
</dbReference>
<dbReference type="PANTHER" id="PTHR10529">
    <property type="entry name" value="AP COMPLEX SUBUNIT MU"/>
    <property type="match status" value="1"/>
</dbReference>
<reference evidence="9" key="1">
    <citation type="submission" date="2016-11" db="UniProtKB">
        <authorList>
            <consortium name="WormBaseParasite"/>
        </authorList>
    </citation>
    <scope>IDENTIFICATION</scope>
</reference>
<accession>A0A1I8IJW1</accession>
<sequence length="960" mass="106709">MDKNERTLEHESSRKESGAEISTGPTEGASVNSVLCVQADSSAMAKQDQDELDDGVFDQSAFDPFSSAFGEAVDLAPDEENPFDAAGDFSNFSAAATAKILPAEESTPTRRDRAKGVPRQDTLSGNNPFRVASLEADDPFLMTASPQAAETPKNVAVEEPAETKAELTDGEANGFDPLSTIYPESDNSGDEDGGAGVSVSVKIGGGDEAAEAEVVPHIQGPPSRAQAKAAAAAAAAAFTETVNEDDDDQNRFNPFNLGGAETTTADLGADDNVWGEASGAGEAAAFEVDWARPAAGEAEESGRRSRLRSETPPMPPFEPFHPACMGDSWKLFIRMPETKKKLGKQMSKFTSDRWWKDILVRLVWEQERPTLKLFNLEDLENPYRCIRLEPFFQLSQAKLQQYDKYGKLHIFKVNLLTYKEMVGVRTEKWSLKNIQNMLAKPKTTDVLDHMPVRQEIVKFGSINQHDIRSLMWQIEDLMMRSTVVRDRNKAPVDYVKEEVCAYVQDEYEAAVDLQGRIQRQKSRTRVFFTAFVTGMPYVELGLNDKWRYGNEVVKRQDIIPMLHDDWIDMYEPEFHAVVDMDRYNNSHMICFYPLDACRFELMRFRVALRENQELPLQLKCVFSIDQDRVNIRCDVMVPGFFSSHTRCHEVPAEDIEIRIPIPEDWVYFFRQEGKFKYNSVHSALRKPGRIKGIERITQMAQGFFPPSIMEANVGVAKYEHLYRAIVWRISKLPEKHHGAYKSHLFTCRLQLGPHDTVPSWEALEPSAQVEFRMPGSTVSGCTVRSIGLDHTAQAGKFVQYTAKYSYSWAISYELGERKKPPVTSVLDDSPKQQKQKQQQQQQPAQPPPPPPPPPKPVFTDLEIPDDPFASAQPGDATSAGKGGGSAFDPLAAAFGFGSSTSPPPRPPPPSQQQQSQPMSIFQSALPGALSELLGLQVGSGNSAPSEAAADETVESQAYQQ</sequence>
<evidence type="ECO:0000256" key="2">
    <source>
        <dbReference type="ARBA" id="ARBA00005579"/>
    </source>
</evidence>
<name>A0A1I8IJW1_9PLAT</name>
<feature type="compositionally biased region" description="Pro residues" evidence="5">
    <location>
        <begin position="901"/>
        <end position="910"/>
    </location>
</feature>
<feature type="region of interest" description="Disordered" evidence="5">
    <location>
        <begin position="240"/>
        <end position="267"/>
    </location>
</feature>
<organism evidence="8 9">
    <name type="scientific">Macrostomum lignano</name>
    <dbReference type="NCBI Taxonomy" id="282301"/>
    <lineage>
        <taxon>Eukaryota</taxon>
        <taxon>Metazoa</taxon>
        <taxon>Spiralia</taxon>
        <taxon>Lophotrochozoa</taxon>
        <taxon>Platyhelminthes</taxon>
        <taxon>Rhabditophora</taxon>
        <taxon>Macrostomorpha</taxon>
        <taxon>Macrostomida</taxon>
        <taxon>Macrostomidae</taxon>
        <taxon>Macrostomum</taxon>
    </lineage>
</organism>
<feature type="domain" description="SHD" evidence="6">
    <location>
        <begin position="328"/>
        <end position="489"/>
    </location>
</feature>
<comment type="subcellular location">
    <subcellularLocation>
        <location evidence="1">Cytoplasm</location>
    </subcellularLocation>
</comment>